<dbReference type="InterPro" id="IPR006531">
    <property type="entry name" value="Gp5/Vgr_OB"/>
</dbReference>
<dbReference type="RefSeq" id="WP_164033211.1">
    <property type="nucleotide sequence ID" value="NZ_JAABOQ010000006.1"/>
</dbReference>
<name>A0A6M0CKP6_9FLAO</name>
<comment type="caution">
    <text evidence="2">The sequence shown here is derived from an EMBL/GenBank/DDBJ whole genome shotgun (WGS) entry which is preliminary data.</text>
</comment>
<keyword evidence="3" id="KW-1185">Reference proteome</keyword>
<evidence type="ECO:0000313" key="3">
    <source>
        <dbReference type="Proteomes" id="UP000474296"/>
    </source>
</evidence>
<evidence type="ECO:0000259" key="1">
    <source>
        <dbReference type="Pfam" id="PF04717"/>
    </source>
</evidence>
<dbReference type="Gene3D" id="4.10.220.110">
    <property type="match status" value="1"/>
</dbReference>
<accession>A0A6M0CKP6</accession>
<protein>
    <recommendedName>
        <fullName evidence="1">Gp5/Type VI secretion system Vgr protein OB-fold domain-containing protein</fullName>
    </recommendedName>
</protein>
<dbReference type="SUPFAM" id="SSF69255">
    <property type="entry name" value="gp5 N-terminal domain-like"/>
    <property type="match status" value="1"/>
</dbReference>
<dbReference type="InterPro" id="IPR037026">
    <property type="entry name" value="Vgr_OB-fold_dom_sf"/>
</dbReference>
<dbReference type="EMBL" id="JAABOQ010000006">
    <property type="protein sequence ID" value="NER18526.1"/>
    <property type="molecule type" value="Genomic_DNA"/>
</dbReference>
<proteinExistence type="predicted"/>
<reference evidence="2 3" key="1">
    <citation type="submission" date="2020-01" db="EMBL/GenBank/DDBJ databases">
        <title>Spongiivirga citrea KCTC 32990T.</title>
        <authorList>
            <person name="Wang G."/>
        </authorList>
    </citation>
    <scope>NUCLEOTIDE SEQUENCE [LARGE SCALE GENOMIC DNA]</scope>
    <source>
        <strain evidence="2 3">KCTC 32990</strain>
    </source>
</reference>
<dbReference type="Pfam" id="PF05954">
    <property type="entry name" value="Phage_GPD"/>
    <property type="match status" value="1"/>
</dbReference>
<dbReference type="Gene3D" id="2.30.110.50">
    <property type="match status" value="1"/>
</dbReference>
<organism evidence="2 3">
    <name type="scientific">Spongiivirga citrea</name>
    <dbReference type="NCBI Taxonomy" id="1481457"/>
    <lineage>
        <taxon>Bacteria</taxon>
        <taxon>Pseudomonadati</taxon>
        <taxon>Bacteroidota</taxon>
        <taxon>Flavobacteriia</taxon>
        <taxon>Flavobacteriales</taxon>
        <taxon>Flavobacteriaceae</taxon>
        <taxon>Spongiivirga</taxon>
    </lineage>
</organism>
<dbReference type="Pfam" id="PF04717">
    <property type="entry name" value="Phage_base_V"/>
    <property type="match status" value="1"/>
</dbReference>
<dbReference type="Gene3D" id="2.40.50.230">
    <property type="entry name" value="Gp5 N-terminal domain"/>
    <property type="match status" value="1"/>
</dbReference>
<dbReference type="SUPFAM" id="SSF69349">
    <property type="entry name" value="Phage fibre proteins"/>
    <property type="match status" value="1"/>
</dbReference>
<feature type="domain" description="Gp5/Type VI secretion system Vgr protein OB-fold" evidence="1">
    <location>
        <begin position="366"/>
        <end position="441"/>
    </location>
</feature>
<gene>
    <name evidence="2" type="ORF">GWK10_15005</name>
</gene>
<sequence>MALQSDIQIYIEGNAIHAFKRLTLHQELDSHHLLELVCRMDVLEELSGEIASESRNFLGEIVTVQVSTLDSLEGYKELEFKGVVTEVNNTKAFHQGGGDLIVIKAQSATVLADDGPHYTSYNDMGLTEILDSTFQGYDQSKLETSFSPQYSAPLHYSVQQQESAWQYASRLAAQYGEWFYYNGKALIFGKPEDGEATQLTYGQDLEEFSLKLQPSSNNYNFFTNDYLNAEQIESATSAVNSNMNGHNAFTSGKSDELFLKETAVFVNTYNDEKLQQRLDKHVENQKKAEEVNQVQINGVSDNPGVLLGNVIKIADENGAYGSYRITRVTHTATENGRYQNRFEGVTADADIYPNTNIMAYPRSQSQTAVVMDNADPDSLGRIQVQFPWQKATGAVTPWLRILTPHAGGEKGFHFIPEIDEEVLIGFEGGNAERPYVMGTLYNGNANPAGWKTDANDIKAIRTRSGHTIEFDDTDGEEKIKIYDNEGSIIIFDTKEKSLYINATENIEMAAKNIKIMAEENIEIQAKGNIETASEGDTSIQTEGNTTLQAKGDTVISSDASVTVEAKTDAEVKGQNVTAEGKVAAELKGQQTKVQGQMTVIQGASGKIDVV</sequence>
<dbReference type="AlphaFoldDB" id="A0A6M0CKP6"/>
<evidence type="ECO:0000313" key="2">
    <source>
        <dbReference type="EMBL" id="NER18526.1"/>
    </source>
</evidence>
<dbReference type="Gene3D" id="3.10.450.190">
    <property type="match status" value="1"/>
</dbReference>
<dbReference type="SUPFAM" id="SSF69279">
    <property type="entry name" value="Phage tail proteins"/>
    <property type="match status" value="2"/>
</dbReference>
<dbReference type="Gene3D" id="3.55.50.10">
    <property type="entry name" value="Baseplate protein-like domains"/>
    <property type="match status" value="1"/>
</dbReference>
<dbReference type="Proteomes" id="UP000474296">
    <property type="component" value="Unassembled WGS sequence"/>
</dbReference>